<reference evidence="2" key="1">
    <citation type="journal article" date="2014" name="Int. J. Syst. Evol. Microbiol.">
        <title>Complete genome of a new Firmicutes species belonging to the dominant human colonic microbiota ('Ruminococcus bicirculans') reveals two chromosomes and a selective capacity to utilize plant glucans.</title>
        <authorList>
            <consortium name="NISC Comparative Sequencing Program"/>
            <person name="Wegmann U."/>
            <person name="Louis P."/>
            <person name="Goesmann A."/>
            <person name="Henrissat B."/>
            <person name="Duncan S.H."/>
            <person name="Flint H.J."/>
        </authorList>
    </citation>
    <scope>NUCLEOTIDE SEQUENCE</scope>
    <source>
        <strain evidence="2">NBRC 107169</strain>
    </source>
</reference>
<dbReference type="Pfam" id="PF06776">
    <property type="entry name" value="IalB"/>
    <property type="match status" value="1"/>
</dbReference>
<name>A0ABQ5USA5_9HYPH</name>
<organism evidence="2 3">
    <name type="scientific">Maritalea porphyrae</name>
    <dbReference type="NCBI Taxonomy" id="880732"/>
    <lineage>
        <taxon>Bacteria</taxon>
        <taxon>Pseudomonadati</taxon>
        <taxon>Pseudomonadota</taxon>
        <taxon>Alphaproteobacteria</taxon>
        <taxon>Hyphomicrobiales</taxon>
        <taxon>Devosiaceae</taxon>
        <taxon>Maritalea</taxon>
    </lineage>
</organism>
<keyword evidence="1" id="KW-0812">Transmembrane</keyword>
<keyword evidence="1" id="KW-1133">Transmembrane helix</keyword>
<keyword evidence="3" id="KW-1185">Reference proteome</keyword>
<accession>A0ABQ5USA5</accession>
<feature type="transmembrane region" description="Helical" evidence="1">
    <location>
        <begin position="48"/>
        <end position="71"/>
    </location>
</feature>
<comment type="caution">
    <text evidence="2">The sequence shown here is derived from an EMBL/GenBank/DDBJ whole genome shotgun (WGS) entry which is preliminary data.</text>
</comment>
<proteinExistence type="predicted"/>
<evidence type="ECO:0000313" key="3">
    <source>
        <dbReference type="Proteomes" id="UP001161405"/>
    </source>
</evidence>
<keyword evidence="1" id="KW-0472">Membrane</keyword>
<evidence type="ECO:0008006" key="4">
    <source>
        <dbReference type="Google" id="ProtNLM"/>
    </source>
</evidence>
<dbReference type="Proteomes" id="UP001161405">
    <property type="component" value="Unassembled WGS sequence"/>
</dbReference>
<gene>
    <name evidence="2" type="ORF">GCM10007879_20180</name>
</gene>
<dbReference type="Gene3D" id="2.60.40.1880">
    <property type="entry name" value="Invasion associated locus B (IalB) protein"/>
    <property type="match status" value="1"/>
</dbReference>
<dbReference type="EMBL" id="BSNI01000002">
    <property type="protein sequence ID" value="GLQ17769.1"/>
    <property type="molecule type" value="Genomic_DNA"/>
</dbReference>
<dbReference type="InterPro" id="IPR010642">
    <property type="entry name" value="Invasion_prot_B"/>
</dbReference>
<reference evidence="2" key="2">
    <citation type="submission" date="2023-01" db="EMBL/GenBank/DDBJ databases">
        <title>Draft genome sequence of Maritalea porphyrae strain NBRC 107169.</title>
        <authorList>
            <person name="Sun Q."/>
            <person name="Mori K."/>
        </authorList>
    </citation>
    <scope>NUCLEOTIDE SEQUENCE</scope>
    <source>
        <strain evidence="2">NBRC 107169</strain>
    </source>
</reference>
<protein>
    <recommendedName>
        <fullName evidence="4">Invasion associated locus B family protein</fullName>
    </recommendedName>
</protein>
<dbReference type="InterPro" id="IPR038696">
    <property type="entry name" value="IalB_sf"/>
</dbReference>
<evidence type="ECO:0000313" key="2">
    <source>
        <dbReference type="EMBL" id="GLQ17769.1"/>
    </source>
</evidence>
<evidence type="ECO:0000256" key="1">
    <source>
        <dbReference type="SAM" id="Phobius"/>
    </source>
</evidence>
<sequence length="213" mass="23351">MLSSHADAAIGNNSIKRVKRIGQIDYWRCNAHKRVNSRLKNFDGESVLLARFVAFAIAVGLFSIVGGTVFAQGVPKSRHGDWELTCENPPGASFEQCALVQIVSDDSQSGLKLNVYVIKTADGKYTLLRVWAPLGVLLTKDLGVKLDEQEMVWMPWVRCLPSGCVAEVALDDTSLEQLRNAQNALFVIFKTPEEGIGIPISMNGLSDGYDKLP</sequence>
<dbReference type="RefSeq" id="WP_284364159.1">
    <property type="nucleotide sequence ID" value="NZ_BSNI01000002.1"/>
</dbReference>